<evidence type="ECO:0000256" key="4">
    <source>
        <dbReference type="SAM" id="Phobius"/>
    </source>
</evidence>
<protein>
    <submittedName>
        <fullName evidence="5">Glycosyltransferase, group 2 family protein</fullName>
        <ecNumber evidence="5">2.4.-.-</ecNumber>
    </submittedName>
</protein>
<dbReference type="OrthoDB" id="9797391at2"/>
<feature type="transmembrane region" description="Helical" evidence="4">
    <location>
        <begin position="298"/>
        <end position="319"/>
    </location>
</feature>
<dbReference type="eggNOG" id="COG1215">
    <property type="taxonomic scope" value="Bacteria"/>
</dbReference>
<dbReference type="AlphaFoldDB" id="E4LAG7"/>
<dbReference type="PANTHER" id="PTHR43630:SF1">
    <property type="entry name" value="POLY-BETA-1,6-N-ACETYL-D-GLUCOSAMINE SYNTHASE"/>
    <property type="match status" value="1"/>
</dbReference>
<gene>
    <name evidence="5" type="ORF">HMPREF9220_0232</name>
</gene>
<feature type="transmembrane region" description="Helical" evidence="4">
    <location>
        <begin position="12"/>
        <end position="32"/>
    </location>
</feature>
<name>E4LAG7_9FIRM</name>
<evidence type="ECO:0000256" key="2">
    <source>
        <dbReference type="ARBA" id="ARBA00022676"/>
    </source>
</evidence>
<keyword evidence="4" id="KW-1133">Transmembrane helix</keyword>
<comment type="similarity">
    <text evidence="1">Belongs to the glycosyltransferase 2 family.</text>
</comment>
<comment type="caution">
    <text evidence="5">The sequence shown here is derived from an EMBL/GenBank/DDBJ whole genome shotgun (WGS) entry which is preliminary data.</text>
</comment>
<evidence type="ECO:0000256" key="3">
    <source>
        <dbReference type="ARBA" id="ARBA00022679"/>
    </source>
</evidence>
<keyword evidence="2 5" id="KW-0328">Glycosyltransferase</keyword>
<keyword evidence="4" id="KW-0472">Membrane</keyword>
<dbReference type="PANTHER" id="PTHR43630">
    <property type="entry name" value="POLY-BETA-1,6-N-ACETYL-D-GLUCOSAMINE SYNTHASE"/>
    <property type="match status" value="1"/>
</dbReference>
<reference evidence="5 6" key="1">
    <citation type="submission" date="2010-11" db="EMBL/GenBank/DDBJ databases">
        <authorList>
            <person name="Durkin A.S."/>
            <person name="Madupu R."/>
            <person name="Torralba M."/>
            <person name="Gillis M."/>
            <person name="Methe B."/>
            <person name="Sutton G."/>
            <person name="Nelson K.E."/>
        </authorList>
    </citation>
    <scope>NUCLEOTIDE SEQUENCE [LARGE SCALE GENOMIC DNA]</scope>
    <source>
        <strain evidence="5 6">UPII 345-E</strain>
    </source>
</reference>
<evidence type="ECO:0000256" key="1">
    <source>
        <dbReference type="ARBA" id="ARBA00006739"/>
    </source>
</evidence>
<evidence type="ECO:0000313" key="6">
    <source>
        <dbReference type="Proteomes" id="UP000004594"/>
    </source>
</evidence>
<accession>E4LAG7</accession>
<dbReference type="Pfam" id="PF13641">
    <property type="entry name" value="Glyco_tranf_2_3"/>
    <property type="match status" value="1"/>
</dbReference>
<dbReference type="RefSeq" id="WP_007555196.1">
    <property type="nucleotide sequence ID" value="NZ_AENT01000030.1"/>
</dbReference>
<dbReference type="EC" id="2.4.-.-" evidence="5"/>
<dbReference type="CDD" id="cd06438">
    <property type="entry name" value="EpsO_like"/>
    <property type="match status" value="1"/>
</dbReference>
<dbReference type="Gene3D" id="3.90.550.10">
    <property type="entry name" value="Spore Coat Polysaccharide Biosynthesis Protein SpsA, Chain A"/>
    <property type="match status" value="1"/>
</dbReference>
<dbReference type="InterPro" id="IPR029044">
    <property type="entry name" value="Nucleotide-diphossugar_trans"/>
</dbReference>
<dbReference type="Proteomes" id="UP000004594">
    <property type="component" value="Unassembled WGS sequence"/>
</dbReference>
<feature type="transmembrane region" description="Helical" evidence="4">
    <location>
        <begin position="339"/>
        <end position="359"/>
    </location>
</feature>
<dbReference type="SUPFAM" id="SSF53448">
    <property type="entry name" value="Nucleotide-diphospho-sugar transferases"/>
    <property type="match status" value="1"/>
</dbReference>
<organism evidence="5 6">
    <name type="scientific">Dialister micraerophilus UPII 345-E</name>
    <dbReference type="NCBI Taxonomy" id="910314"/>
    <lineage>
        <taxon>Bacteria</taxon>
        <taxon>Bacillati</taxon>
        <taxon>Bacillota</taxon>
        <taxon>Negativicutes</taxon>
        <taxon>Veillonellales</taxon>
        <taxon>Veillonellaceae</taxon>
        <taxon>Dialister</taxon>
    </lineage>
</organism>
<dbReference type="GO" id="GO:0016757">
    <property type="term" value="F:glycosyltransferase activity"/>
    <property type="evidence" value="ECO:0007669"/>
    <property type="project" value="UniProtKB-KW"/>
</dbReference>
<proteinExistence type="inferred from homology"/>
<feature type="transmembrane region" description="Helical" evidence="4">
    <location>
        <begin position="366"/>
        <end position="388"/>
    </location>
</feature>
<keyword evidence="3 5" id="KW-0808">Transferase</keyword>
<dbReference type="EMBL" id="AENT01000030">
    <property type="protein sequence ID" value="EFR42149.1"/>
    <property type="molecule type" value="Genomic_DNA"/>
</dbReference>
<keyword evidence="4" id="KW-0812">Transmembrane</keyword>
<evidence type="ECO:0000313" key="5">
    <source>
        <dbReference type="EMBL" id="EFR42149.1"/>
    </source>
</evidence>
<sequence length="420" mass="49189">MTYILDIIMIPVQLIVAFFTIYYTVIAIFGMWHRKEKNLAEPKSKFAIVIPAHNESVVIGELLDNLKKLKYPSNLYDIFVIADNCTDKTAEIAKEYGAEVLERENKEEIGKGYAMDWAFPKIFELNRNYDAFCVFDADNLVHLDFLKVMNTRLLKGEKVMQGYLSAKNPVDTWVSGTFAIAFWVVNHLWHLGKYNIGLSSCLGGTGMCIASDIIKKYGWGCDCLTEDMEFSMKCLSHGIRTCWVHDAIIYDEKPLSLMASCKQRKRWAQGQFDCSERYIPILFKEGIRRRNIVMLDGIMQLLQNYFLLISTFYAIMTYINMFDPCFTVILYNDVLIPQQFWSTLGIIQYVLPLIVLLQIEVPLKIYFYWFFYPLFMYSWIPVTFLGWLDRHKKDWVHTVHTRNLNFEKTSLTRKKEIDKK</sequence>